<dbReference type="CDD" id="cd17489">
    <property type="entry name" value="MFS_YfcJ_like"/>
    <property type="match status" value="1"/>
</dbReference>
<evidence type="ECO:0000256" key="5">
    <source>
        <dbReference type="ARBA" id="ARBA00023136"/>
    </source>
</evidence>
<comment type="subcellular location">
    <subcellularLocation>
        <location evidence="1">Cell membrane</location>
        <topology evidence="1">Multi-pass membrane protein</topology>
    </subcellularLocation>
</comment>
<name>A0A7G8T8S9_9FIRM</name>
<dbReference type="KEGG" id="cfem:HCR03_15110"/>
<feature type="transmembrane region" description="Helical" evidence="6">
    <location>
        <begin position="358"/>
        <end position="377"/>
    </location>
</feature>
<feature type="transmembrane region" description="Helical" evidence="6">
    <location>
        <begin position="46"/>
        <end position="66"/>
    </location>
</feature>
<evidence type="ECO:0000256" key="4">
    <source>
        <dbReference type="ARBA" id="ARBA00022989"/>
    </source>
</evidence>
<keyword evidence="5 6" id="KW-0472">Membrane</keyword>
<dbReference type="EMBL" id="CP060286">
    <property type="protein sequence ID" value="QNK40020.1"/>
    <property type="molecule type" value="Genomic_DNA"/>
</dbReference>
<dbReference type="GO" id="GO:0022857">
    <property type="term" value="F:transmembrane transporter activity"/>
    <property type="evidence" value="ECO:0007669"/>
    <property type="project" value="InterPro"/>
</dbReference>
<feature type="transmembrane region" description="Helical" evidence="6">
    <location>
        <begin position="140"/>
        <end position="158"/>
    </location>
</feature>
<feature type="transmembrane region" description="Helical" evidence="6">
    <location>
        <begin position="206"/>
        <end position="224"/>
    </location>
</feature>
<dbReference type="Gene3D" id="1.20.1250.20">
    <property type="entry name" value="MFS general substrate transporter like domains"/>
    <property type="match status" value="1"/>
</dbReference>
<dbReference type="AlphaFoldDB" id="A0A7G8T8S9"/>
<dbReference type="SUPFAM" id="SSF103473">
    <property type="entry name" value="MFS general substrate transporter"/>
    <property type="match status" value="1"/>
</dbReference>
<feature type="transmembrane region" description="Helical" evidence="6">
    <location>
        <begin position="269"/>
        <end position="287"/>
    </location>
</feature>
<evidence type="ECO:0000313" key="8">
    <source>
        <dbReference type="EMBL" id="QNK40020.1"/>
    </source>
</evidence>
<feature type="transmembrane region" description="Helical" evidence="6">
    <location>
        <begin position="236"/>
        <end position="257"/>
    </location>
</feature>
<evidence type="ECO:0000256" key="2">
    <source>
        <dbReference type="ARBA" id="ARBA00022448"/>
    </source>
</evidence>
<gene>
    <name evidence="8" type="ORF">HCR03_15110</name>
</gene>
<evidence type="ECO:0000256" key="3">
    <source>
        <dbReference type="ARBA" id="ARBA00022692"/>
    </source>
</evidence>
<dbReference type="InterPro" id="IPR052714">
    <property type="entry name" value="MFS_Exporter"/>
</dbReference>
<dbReference type="InterPro" id="IPR036259">
    <property type="entry name" value="MFS_trans_sf"/>
</dbReference>
<dbReference type="PROSITE" id="PS50850">
    <property type="entry name" value="MFS"/>
    <property type="match status" value="1"/>
</dbReference>
<feature type="transmembrane region" description="Helical" evidence="6">
    <location>
        <begin position="12"/>
        <end position="34"/>
    </location>
</feature>
<proteinExistence type="predicted"/>
<keyword evidence="3 6" id="KW-0812">Transmembrane</keyword>
<keyword evidence="2" id="KW-0813">Transport</keyword>
<evidence type="ECO:0000256" key="1">
    <source>
        <dbReference type="ARBA" id="ARBA00004651"/>
    </source>
</evidence>
<feature type="transmembrane region" description="Helical" evidence="6">
    <location>
        <begin position="293"/>
        <end position="312"/>
    </location>
</feature>
<reference evidence="8 9" key="1">
    <citation type="submission" date="2020-08" db="EMBL/GenBank/DDBJ databases">
        <title>The isolate Caproiciproducens sp. 7D4C2 produces n-caproate at mildly acidic conditions from hexoses: genome and rBOX comparison with related strains and chain-elongating bacteria.</title>
        <authorList>
            <person name="Esquivel-Elizondo S."/>
            <person name="Bagci C."/>
            <person name="Temovska M."/>
            <person name="Jeon B.S."/>
            <person name="Bessarab I."/>
            <person name="Williams R.B.H."/>
            <person name="Huson D.H."/>
            <person name="Angenent L.T."/>
        </authorList>
    </citation>
    <scope>NUCLEOTIDE SEQUENCE [LARGE SCALE GENOMIC DNA]</scope>
    <source>
        <strain evidence="8 9">7D4C2</strain>
    </source>
</reference>
<feature type="transmembrane region" description="Helical" evidence="6">
    <location>
        <begin position="164"/>
        <end position="185"/>
    </location>
</feature>
<dbReference type="PANTHER" id="PTHR23531">
    <property type="entry name" value="QUINOLENE RESISTANCE PROTEIN NORA"/>
    <property type="match status" value="1"/>
</dbReference>
<dbReference type="Pfam" id="PF07690">
    <property type="entry name" value="MFS_1"/>
    <property type="match status" value="1"/>
</dbReference>
<keyword evidence="4 6" id="KW-1133">Transmembrane helix</keyword>
<evidence type="ECO:0000256" key="6">
    <source>
        <dbReference type="SAM" id="Phobius"/>
    </source>
</evidence>
<evidence type="ECO:0000259" key="7">
    <source>
        <dbReference type="PROSITE" id="PS50850"/>
    </source>
</evidence>
<feature type="transmembrane region" description="Helical" evidence="6">
    <location>
        <begin position="78"/>
        <end position="104"/>
    </location>
</feature>
<protein>
    <submittedName>
        <fullName evidence="8">MFS transporter</fullName>
    </submittedName>
</protein>
<dbReference type="Proteomes" id="UP000515909">
    <property type="component" value="Chromosome"/>
</dbReference>
<accession>A0A7G8T8S9</accession>
<dbReference type="InterPro" id="IPR011701">
    <property type="entry name" value="MFS"/>
</dbReference>
<evidence type="ECO:0000313" key="9">
    <source>
        <dbReference type="Proteomes" id="UP000515909"/>
    </source>
</evidence>
<dbReference type="InterPro" id="IPR020846">
    <property type="entry name" value="MFS_dom"/>
</dbReference>
<dbReference type="PANTHER" id="PTHR23531:SF1">
    <property type="entry name" value="QUINOLENE RESISTANCE PROTEIN NORA"/>
    <property type="match status" value="1"/>
</dbReference>
<organism evidence="8 9">
    <name type="scientific">Caproicibacter fermentans</name>
    <dbReference type="NCBI Taxonomy" id="2576756"/>
    <lineage>
        <taxon>Bacteria</taxon>
        <taxon>Bacillati</taxon>
        <taxon>Bacillota</taxon>
        <taxon>Clostridia</taxon>
        <taxon>Eubacteriales</taxon>
        <taxon>Acutalibacteraceae</taxon>
        <taxon>Caproicibacter</taxon>
    </lineage>
</organism>
<dbReference type="RefSeq" id="WP_187035186.1">
    <property type="nucleotide sequence ID" value="NZ_CP060286.1"/>
</dbReference>
<feature type="transmembrane region" description="Helical" evidence="6">
    <location>
        <begin position="333"/>
        <end position="352"/>
    </location>
</feature>
<dbReference type="GO" id="GO:0005886">
    <property type="term" value="C:plasma membrane"/>
    <property type="evidence" value="ECO:0007669"/>
    <property type="project" value="UniProtKB-SubCell"/>
</dbReference>
<feature type="domain" description="Major facilitator superfamily (MFS) profile" evidence="7">
    <location>
        <begin position="12"/>
        <end position="382"/>
    </location>
</feature>
<sequence>MSKPVIKLWTRDFVFIILINFLVFLNHIMLLSTFPFYIQSLGGNEALAGLAATLFSLIAVLCRPFIGWMLDNGKRKAILVVGICGLILMPVGYMCVSVLFLAFVCRMVHGASLACSNTSTSTIATDIIPKQRFAEGMGMFGMATALATSCAPALGLYLMDNMGFTTLFLCSAGSAVIALIIFLLLKVPRVEAVKKPLSFKALIDRDALPASSVMLVFLLTFGALENFLAKYARDNSLPTGGIYFAIMSCMLLLVRITVGKVADRKGEGLFVYSCNAAMFAAFLLLAFHPNTVAFILSAVLAGYGFGGLEPALQSMAVHIAPPERRGSANSTFLCAYDIGIGIGGGIAGLLITCCGYNKMFVIISLSNIASVILYVVWGRKHPSSFSYVKHCN</sequence>